<feature type="domain" description="Transposase IS701-like DDE" evidence="1">
    <location>
        <begin position="71"/>
        <end position="256"/>
    </location>
</feature>
<dbReference type="AlphaFoldDB" id="A0A3R6GM07"/>
<dbReference type="Proteomes" id="UP000284465">
    <property type="component" value="Unassembled WGS sequence"/>
</dbReference>
<dbReference type="RefSeq" id="WP_118489508.1">
    <property type="nucleotide sequence ID" value="NZ_QRQN01000047.1"/>
</dbReference>
<dbReference type="InterPro" id="IPR012337">
    <property type="entry name" value="RNaseH-like_sf"/>
</dbReference>
<accession>A0A3R6GM07</accession>
<evidence type="ECO:0000259" key="1">
    <source>
        <dbReference type="Pfam" id="PF13546"/>
    </source>
</evidence>
<name>A0A3R6GM07_9FIRM</name>
<evidence type="ECO:0000313" key="4">
    <source>
        <dbReference type="Proteomes" id="UP000283586"/>
    </source>
</evidence>
<dbReference type="EMBL" id="QRQN01000047">
    <property type="protein sequence ID" value="RHN02180.1"/>
    <property type="molecule type" value="Genomic_DNA"/>
</dbReference>
<dbReference type="InterPro" id="IPR038721">
    <property type="entry name" value="IS701-like_DDE_dom"/>
</dbReference>
<dbReference type="Pfam" id="PF13546">
    <property type="entry name" value="DDE_5"/>
    <property type="match status" value="1"/>
</dbReference>
<proteinExistence type="predicted"/>
<dbReference type="Proteomes" id="UP000283586">
    <property type="component" value="Unassembled WGS sequence"/>
</dbReference>
<dbReference type="SUPFAM" id="SSF53098">
    <property type="entry name" value="Ribonuclease H-like"/>
    <property type="match status" value="1"/>
</dbReference>
<protein>
    <submittedName>
        <fullName evidence="2">Transposase</fullName>
    </submittedName>
</protein>
<comment type="caution">
    <text evidence="2">The sequence shown here is derived from an EMBL/GenBank/DDBJ whole genome shotgun (WGS) entry which is preliminary data.</text>
</comment>
<organism evidence="2 5">
    <name type="scientific">Roseburia intestinalis</name>
    <dbReference type="NCBI Taxonomy" id="166486"/>
    <lineage>
        <taxon>Bacteria</taxon>
        <taxon>Bacillati</taxon>
        <taxon>Bacillota</taxon>
        <taxon>Clostridia</taxon>
        <taxon>Lachnospirales</taxon>
        <taxon>Lachnospiraceae</taxon>
        <taxon>Roseburia</taxon>
    </lineage>
</organism>
<evidence type="ECO:0000313" key="3">
    <source>
        <dbReference type="EMBL" id="RHN02180.1"/>
    </source>
</evidence>
<reference evidence="4 5" key="1">
    <citation type="submission" date="2018-08" db="EMBL/GenBank/DDBJ databases">
        <title>A genome reference for cultivated species of the human gut microbiota.</title>
        <authorList>
            <person name="Zou Y."/>
            <person name="Xue W."/>
            <person name="Luo G."/>
        </authorList>
    </citation>
    <scope>NUCLEOTIDE SEQUENCE [LARGE SCALE GENOMIC DNA]</scope>
    <source>
        <strain evidence="3 4">AF31-21AC</strain>
        <strain evidence="2 5">AM43-11</strain>
    </source>
</reference>
<gene>
    <name evidence="2" type="ORF">DW927_19870</name>
    <name evidence="3" type="ORF">DWZ31_19315</name>
</gene>
<sequence length="459" mass="52413">MSSIPQKHLDEKAFVDCVQRFFSKHQVGRLLARCNGMKEKGVSPVSLLRYKLSNIFVGRSLYMQQRTGSFKEEFSKNTFYRFLNSAKTNWLRFTSLLAADIVNRDIKGLTNDSRKNVFIIDDSLFNRTSCRKTELGSKVFDHTDMHFKKGFRMLTLSWSDGNTLIPVNSCLLASAKDTNIIGPVKNFDNRTLAGKRRKLARTKAPEAMLTLLDTALSAGLKADYVLFDSWFSNPAQITAIHSKGMDVIAMIKKSSRIKYAYCGEQLNIKEIYSRNKKRRGNSKYLLSVDVMAGKENPIPAKIVCVRNKANHKDWLAFICTDTTLSEEEIIRIYGKSWQIEVFFKTCKSMLNLIGECHSLSYDALTAHVAIVFTRYMLLAMEQRQNEDQRTLRKLFFLLVDEMADITFNRSLGILMAALMASLQEILKLSDEQLTAFTADFEARLPEYLRNALHPEIAMA</sequence>
<dbReference type="EMBL" id="QSFP01000046">
    <property type="protein sequence ID" value="RHA60714.1"/>
    <property type="molecule type" value="Genomic_DNA"/>
</dbReference>
<evidence type="ECO:0000313" key="5">
    <source>
        <dbReference type="Proteomes" id="UP000284465"/>
    </source>
</evidence>
<evidence type="ECO:0000313" key="2">
    <source>
        <dbReference type="EMBL" id="RHA60714.1"/>
    </source>
</evidence>